<name>A0A9N9PJ64_9GLOM</name>
<proteinExistence type="predicted"/>
<protein>
    <submittedName>
        <fullName evidence="1">5528_t:CDS:1</fullName>
    </submittedName>
</protein>
<evidence type="ECO:0000313" key="1">
    <source>
        <dbReference type="EMBL" id="CAG8821682.1"/>
    </source>
</evidence>
<feature type="non-terminal residue" evidence="1">
    <location>
        <position position="1"/>
    </location>
</feature>
<dbReference type="EMBL" id="CAJVPZ010100945">
    <property type="protein sequence ID" value="CAG8821682.1"/>
    <property type="molecule type" value="Genomic_DNA"/>
</dbReference>
<organism evidence="1 2">
    <name type="scientific">Racocetra fulgida</name>
    <dbReference type="NCBI Taxonomy" id="60492"/>
    <lineage>
        <taxon>Eukaryota</taxon>
        <taxon>Fungi</taxon>
        <taxon>Fungi incertae sedis</taxon>
        <taxon>Mucoromycota</taxon>
        <taxon>Glomeromycotina</taxon>
        <taxon>Glomeromycetes</taxon>
        <taxon>Diversisporales</taxon>
        <taxon>Gigasporaceae</taxon>
        <taxon>Racocetra</taxon>
    </lineage>
</organism>
<dbReference type="Proteomes" id="UP000789396">
    <property type="component" value="Unassembled WGS sequence"/>
</dbReference>
<accession>A0A9N9PJ64</accession>
<gene>
    <name evidence="1" type="ORF">RFULGI_LOCUS19707</name>
</gene>
<dbReference type="AlphaFoldDB" id="A0A9N9PJ64"/>
<comment type="caution">
    <text evidence="1">The sequence shown here is derived from an EMBL/GenBank/DDBJ whole genome shotgun (WGS) entry which is preliminary data.</text>
</comment>
<keyword evidence="2" id="KW-1185">Reference proteome</keyword>
<evidence type="ECO:0000313" key="2">
    <source>
        <dbReference type="Proteomes" id="UP000789396"/>
    </source>
</evidence>
<sequence>GLLLRMSSEPDPNTIFNAKTNVDAYIDLENELSESDSNTIFNAETNVDSYIDLENELNSDLRMDVDIDLDNSSDHNFNIDNIDIAQRAILPNNNSTI</sequence>
<feature type="non-terminal residue" evidence="1">
    <location>
        <position position="97"/>
    </location>
</feature>
<reference evidence="1" key="1">
    <citation type="submission" date="2021-06" db="EMBL/GenBank/DDBJ databases">
        <authorList>
            <person name="Kallberg Y."/>
            <person name="Tangrot J."/>
            <person name="Rosling A."/>
        </authorList>
    </citation>
    <scope>NUCLEOTIDE SEQUENCE</scope>
    <source>
        <strain evidence="1">IN212</strain>
    </source>
</reference>